<feature type="signal peptide" evidence="4">
    <location>
        <begin position="1"/>
        <end position="21"/>
    </location>
</feature>
<keyword evidence="7" id="KW-1185">Reference proteome</keyword>
<dbReference type="PIRSF" id="PIRSF002741">
    <property type="entry name" value="MppA"/>
    <property type="match status" value="1"/>
</dbReference>
<feature type="domain" description="Solute-binding protein family 5" evidence="5">
    <location>
        <begin position="78"/>
        <end position="420"/>
    </location>
</feature>
<evidence type="ECO:0000256" key="1">
    <source>
        <dbReference type="ARBA" id="ARBA00005695"/>
    </source>
</evidence>
<accession>A0ABN3XQI1</accession>
<feature type="chain" id="PRO_5045162032" evidence="4">
    <location>
        <begin position="22"/>
        <end position="511"/>
    </location>
</feature>
<keyword evidence="2" id="KW-0813">Transport</keyword>
<comment type="caution">
    <text evidence="6">The sequence shown here is derived from an EMBL/GenBank/DDBJ whole genome shotgun (WGS) entry which is preliminary data.</text>
</comment>
<evidence type="ECO:0000313" key="7">
    <source>
        <dbReference type="Proteomes" id="UP001500403"/>
    </source>
</evidence>
<dbReference type="Gene3D" id="3.10.105.10">
    <property type="entry name" value="Dipeptide-binding Protein, Domain 3"/>
    <property type="match status" value="1"/>
</dbReference>
<evidence type="ECO:0000256" key="4">
    <source>
        <dbReference type="SAM" id="SignalP"/>
    </source>
</evidence>
<dbReference type="Pfam" id="PF00496">
    <property type="entry name" value="SBP_bac_5"/>
    <property type="match status" value="1"/>
</dbReference>
<dbReference type="Proteomes" id="UP001500403">
    <property type="component" value="Unassembled WGS sequence"/>
</dbReference>
<dbReference type="InterPro" id="IPR000914">
    <property type="entry name" value="SBP_5_dom"/>
</dbReference>
<evidence type="ECO:0000256" key="3">
    <source>
        <dbReference type="ARBA" id="ARBA00022729"/>
    </source>
</evidence>
<dbReference type="InterPro" id="IPR030678">
    <property type="entry name" value="Peptide/Ni-bd"/>
</dbReference>
<name>A0ABN3XQI1_9ACTN</name>
<evidence type="ECO:0000313" key="6">
    <source>
        <dbReference type="EMBL" id="GAA2971756.1"/>
    </source>
</evidence>
<evidence type="ECO:0000256" key="2">
    <source>
        <dbReference type="ARBA" id="ARBA00022448"/>
    </source>
</evidence>
<gene>
    <name evidence="6" type="ORF">GCM10010446_65530</name>
</gene>
<proteinExistence type="inferred from homology"/>
<comment type="similarity">
    <text evidence="1">Belongs to the bacterial solute-binding protein 5 family.</text>
</comment>
<dbReference type="PROSITE" id="PS51257">
    <property type="entry name" value="PROKAR_LIPOPROTEIN"/>
    <property type="match status" value="1"/>
</dbReference>
<reference evidence="6 7" key="1">
    <citation type="journal article" date="2019" name="Int. J. Syst. Evol. Microbiol.">
        <title>The Global Catalogue of Microorganisms (GCM) 10K type strain sequencing project: providing services to taxonomists for standard genome sequencing and annotation.</title>
        <authorList>
            <consortium name="The Broad Institute Genomics Platform"/>
            <consortium name="The Broad Institute Genome Sequencing Center for Infectious Disease"/>
            <person name="Wu L."/>
            <person name="Ma J."/>
        </authorList>
    </citation>
    <scope>NUCLEOTIDE SEQUENCE [LARGE SCALE GENOMIC DNA]</scope>
    <source>
        <strain evidence="6 7">JCM 9088</strain>
    </source>
</reference>
<dbReference type="PANTHER" id="PTHR30290">
    <property type="entry name" value="PERIPLASMIC BINDING COMPONENT OF ABC TRANSPORTER"/>
    <property type="match status" value="1"/>
</dbReference>
<sequence length="511" mass="55098">MSRTARIATAAACVAASLALAGCGGAGNGAEGAGSSTLTIATMTLPQSLDPAVATGSALPFFQTVYDTLIKREPDGSFSPMLATEWKYNADRTEFALTLRGDVKFADGSAFDGAAVKANLERFQKGGGASAKWLSDLEAVEVTDASHVTLKLKQANPALEFYLSDAPGLMANPKQFAKGESLKTTPDGTGPYRLDKTRTTVGTKWSYERNADYWGKKLPYKNITISFFDNETAISNGLKTGQVNAALLQTADQQVAIEADSKVKTQKQEIDFQGLLLFDRGGKLTPALRDPRVRQALNYAVDRDTMLDRIRQGRGETTDQIFGPETQAYDKKLDSYYSHDPAKGKALLKEAGYGNGFTLKLPRIQAIVNDALATSLQSDFKAIGVKLVWDDLDGASAVQKVFKDRAYSGMVMNIGQPTSDWAAANDLVTPGAFNMFGTTDATTQKLLPRIQSGAEAEAKAAAQELNQHLVQDGWFVPFYRMSYLHVSDGTVKIAPQSGMAVPSIYNYAPVK</sequence>
<dbReference type="RefSeq" id="WP_344500418.1">
    <property type="nucleotide sequence ID" value="NZ_BAAAUD010000105.1"/>
</dbReference>
<evidence type="ECO:0000259" key="5">
    <source>
        <dbReference type="Pfam" id="PF00496"/>
    </source>
</evidence>
<dbReference type="EMBL" id="BAAAUD010000105">
    <property type="protein sequence ID" value="GAA2971756.1"/>
    <property type="molecule type" value="Genomic_DNA"/>
</dbReference>
<dbReference type="InterPro" id="IPR039424">
    <property type="entry name" value="SBP_5"/>
</dbReference>
<protein>
    <submittedName>
        <fullName evidence="6">ABC transporter substrate-binding protein</fullName>
    </submittedName>
</protein>
<organism evidence="6 7">
    <name type="scientific">Streptomyces enissocaesilis</name>
    <dbReference type="NCBI Taxonomy" id="332589"/>
    <lineage>
        <taxon>Bacteria</taxon>
        <taxon>Bacillati</taxon>
        <taxon>Actinomycetota</taxon>
        <taxon>Actinomycetes</taxon>
        <taxon>Kitasatosporales</taxon>
        <taxon>Streptomycetaceae</taxon>
        <taxon>Streptomyces</taxon>
        <taxon>Streptomyces rochei group</taxon>
    </lineage>
</organism>
<keyword evidence="3 4" id="KW-0732">Signal</keyword>
<dbReference type="PANTHER" id="PTHR30290:SF9">
    <property type="entry name" value="OLIGOPEPTIDE-BINDING PROTEIN APPA"/>
    <property type="match status" value="1"/>
</dbReference>
<dbReference type="Gene3D" id="3.40.190.10">
    <property type="entry name" value="Periplasmic binding protein-like II"/>
    <property type="match status" value="1"/>
</dbReference>
<dbReference type="SUPFAM" id="SSF53850">
    <property type="entry name" value="Periplasmic binding protein-like II"/>
    <property type="match status" value="1"/>
</dbReference>